<feature type="compositionally biased region" description="Basic and acidic residues" evidence="1">
    <location>
        <begin position="985"/>
        <end position="1003"/>
    </location>
</feature>
<dbReference type="AlphaFoldDB" id="A0A232LQW6"/>
<keyword evidence="4" id="KW-1185">Reference proteome</keyword>
<feature type="region of interest" description="Disordered" evidence="1">
    <location>
        <begin position="932"/>
        <end position="963"/>
    </location>
</feature>
<dbReference type="PANTHER" id="PTHR23389">
    <property type="entry name" value="CHROMOSOME TRANSMISSION FIDELITY FACTOR 18"/>
    <property type="match status" value="1"/>
</dbReference>
<comment type="caution">
    <text evidence="3">The sequence shown here is derived from an EMBL/GenBank/DDBJ whole genome shotgun (WGS) entry which is preliminary data.</text>
</comment>
<dbReference type="CDD" id="cd00009">
    <property type="entry name" value="AAA"/>
    <property type="match status" value="1"/>
</dbReference>
<dbReference type="GO" id="GO:0003677">
    <property type="term" value="F:DNA binding"/>
    <property type="evidence" value="ECO:0007669"/>
    <property type="project" value="TreeGrafter"/>
</dbReference>
<reference evidence="3 4" key="1">
    <citation type="journal article" date="2015" name="Environ. Microbiol.">
        <title>Metagenome sequence of Elaphomyces granulatus from sporocarp tissue reveals Ascomycota ectomycorrhizal fingerprints of genome expansion and a Proteobacteria-rich microbiome.</title>
        <authorList>
            <person name="Quandt C.A."/>
            <person name="Kohler A."/>
            <person name="Hesse C.N."/>
            <person name="Sharpton T.J."/>
            <person name="Martin F."/>
            <person name="Spatafora J.W."/>
        </authorList>
    </citation>
    <scope>NUCLEOTIDE SEQUENCE [LARGE SCALE GENOMIC DNA]</scope>
    <source>
        <strain evidence="3 4">OSC145934</strain>
    </source>
</reference>
<evidence type="ECO:0000313" key="4">
    <source>
        <dbReference type="Proteomes" id="UP000243515"/>
    </source>
</evidence>
<dbReference type="InterPro" id="IPR003593">
    <property type="entry name" value="AAA+_ATPase"/>
</dbReference>
<gene>
    <name evidence="3" type="ORF">Egran_05833</name>
</gene>
<organism evidence="3 4">
    <name type="scientific">Elaphomyces granulatus</name>
    <dbReference type="NCBI Taxonomy" id="519963"/>
    <lineage>
        <taxon>Eukaryota</taxon>
        <taxon>Fungi</taxon>
        <taxon>Dikarya</taxon>
        <taxon>Ascomycota</taxon>
        <taxon>Pezizomycotina</taxon>
        <taxon>Eurotiomycetes</taxon>
        <taxon>Eurotiomycetidae</taxon>
        <taxon>Eurotiales</taxon>
        <taxon>Elaphomycetaceae</taxon>
        <taxon>Elaphomyces</taxon>
    </lineage>
</organism>
<dbReference type="GO" id="GO:0005634">
    <property type="term" value="C:nucleus"/>
    <property type="evidence" value="ECO:0007669"/>
    <property type="project" value="TreeGrafter"/>
</dbReference>
<evidence type="ECO:0000256" key="1">
    <source>
        <dbReference type="SAM" id="MobiDB-lite"/>
    </source>
</evidence>
<dbReference type="GO" id="GO:0016887">
    <property type="term" value="F:ATP hydrolysis activity"/>
    <property type="evidence" value="ECO:0007669"/>
    <property type="project" value="InterPro"/>
</dbReference>
<evidence type="ECO:0000259" key="2">
    <source>
        <dbReference type="SMART" id="SM00382"/>
    </source>
</evidence>
<dbReference type="Proteomes" id="UP000243515">
    <property type="component" value="Unassembled WGS sequence"/>
</dbReference>
<feature type="region of interest" description="Disordered" evidence="1">
    <location>
        <begin position="982"/>
        <end position="1003"/>
    </location>
</feature>
<dbReference type="Pfam" id="PF00004">
    <property type="entry name" value="AAA"/>
    <property type="match status" value="1"/>
</dbReference>
<accession>A0A232LQW6</accession>
<dbReference type="Gene3D" id="3.40.50.300">
    <property type="entry name" value="P-loop containing nucleotide triphosphate hydrolases"/>
    <property type="match status" value="1"/>
</dbReference>
<sequence length="1030" mass="115203">MRAQKCGLAAEEADNTDPPSFTEDLEALHLQRLEIARENREKGIVIQHRSWKLSDIFQSDDDIRPVTPSKSRLVQEPGRYSLLELDTLTFTTPPTPKMPFISSPVLPSSPPPIEIHKRRLEDSSPSQSKRQKTIGGFIADDDDEDDLNALNALRDVELQNESALSDHIAERQSQGVSTKISLSRHLLSRNDSFEVSRANIPQQNLSLSPQTKEAFFVKSSSGRTHRVEMRKVSPPISYERLIAGRSLAFAGRAQRSYYGIEIHKLLDEAARETKKDAALRASRNASLHTSIETPQLDCHDKKAKNLMWTEKYRASDYTDLLGDERTHRSVLHWLKGWESIVFPGLSKSKRHSLAKMDSEQSHRKILLLAGAPGLGKTTLAHVCARKAGYEVLEINASDDRSRDVVKGRIRDSLSTENVRSITFNAAGKDVGKTSRPICVIVDEADGVVSGSGAGGEGGFIKALVDLVLLDQRNSAKPTEAGAWNGQKKKGDAFQLLRPLILICNDIYHPSLRPLRTSAVAEIIHVRHVPLDNVVQRVKIILKKEGIPYDNNGVRKLCEVSWGLNSRRETGSKCRGIGEGDIRSVLVAAEWIARKLKPTGSSTPSTLTKCWLEENILNESSQVCGSSRGFGRGVREIVERVFTDGAGFPEAPVGSGSFEDNPQTENWRTPAGLANLRKRHAISQMREMIDTSGEYDRCITDCFTLYPTQAYQDDMFLSKPNMAYDWLHFHDAMSSRIYKNQDWELYPYLSQSALAFHDLFASAGKRSGMYEQNEVDNENDNEHPFSGPRADFAAYEAQKQNHSILLSFQSSFSAPLTRLFRSLDCVVIDLMPNLVKMISPNVKPIEVRGGGPQSVVSLRKDSERALVRSAVKIMSGLNMRFERSVARTDGRIIYQIEPPLDELIAFSRMKCSPIDHSVRQILDQEYRKESVQKQSESSQFKFMKPGSQSGEKTANDENIVGKKYTPGNSGIKRDFFGRIINQATEPARKAGETQRKPASRKSERSVWVTFHEGFSNAVRKPISMSELLADL</sequence>
<dbReference type="InterPro" id="IPR027417">
    <property type="entry name" value="P-loop_NTPase"/>
</dbReference>
<dbReference type="SUPFAM" id="SSF52540">
    <property type="entry name" value="P-loop containing nucleoside triphosphate hydrolases"/>
    <property type="match status" value="1"/>
</dbReference>
<dbReference type="OrthoDB" id="2195431at2759"/>
<name>A0A232LQW6_9EURO</name>
<feature type="compositionally biased region" description="Low complexity" evidence="1">
    <location>
        <begin position="932"/>
        <end position="941"/>
    </location>
</feature>
<dbReference type="SMART" id="SM00382">
    <property type="entry name" value="AAA"/>
    <property type="match status" value="1"/>
</dbReference>
<dbReference type="GO" id="GO:0005524">
    <property type="term" value="F:ATP binding"/>
    <property type="evidence" value="ECO:0007669"/>
    <property type="project" value="InterPro"/>
</dbReference>
<dbReference type="InterPro" id="IPR003959">
    <property type="entry name" value="ATPase_AAA_core"/>
</dbReference>
<feature type="domain" description="AAA+ ATPase" evidence="2">
    <location>
        <begin position="362"/>
        <end position="529"/>
    </location>
</feature>
<evidence type="ECO:0000313" key="3">
    <source>
        <dbReference type="EMBL" id="OXV06398.1"/>
    </source>
</evidence>
<dbReference type="PANTHER" id="PTHR23389:SF3">
    <property type="entry name" value="CHROMOSOME TRANSMISSION FIDELITY PROTEIN 18 HOMOLOG"/>
    <property type="match status" value="1"/>
</dbReference>
<proteinExistence type="predicted"/>
<protein>
    <recommendedName>
        <fullName evidence="2">AAA+ ATPase domain-containing protein</fullName>
    </recommendedName>
</protein>
<dbReference type="EMBL" id="NPHW01005788">
    <property type="protein sequence ID" value="OXV06398.1"/>
    <property type="molecule type" value="Genomic_DNA"/>
</dbReference>